<proteinExistence type="predicted"/>
<dbReference type="SUPFAM" id="SSF50129">
    <property type="entry name" value="GroES-like"/>
    <property type="match status" value="1"/>
</dbReference>
<name>A0A382NZZ3_9ZZZZ</name>
<dbReference type="InterPro" id="IPR011032">
    <property type="entry name" value="GroES-like_sf"/>
</dbReference>
<accession>A0A382NZZ3</accession>
<dbReference type="Gene3D" id="3.90.180.10">
    <property type="entry name" value="Medium-chain alcohol dehydrogenases, catalytic domain"/>
    <property type="match status" value="1"/>
</dbReference>
<reference evidence="1" key="1">
    <citation type="submission" date="2018-05" db="EMBL/GenBank/DDBJ databases">
        <authorList>
            <person name="Lanie J.A."/>
            <person name="Ng W.-L."/>
            <person name="Kazmierczak K.M."/>
            <person name="Andrzejewski T.M."/>
            <person name="Davidsen T.M."/>
            <person name="Wayne K.J."/>
            <person name="Tettelin H."/>
            <person name="Glass J.I."/>
            <person name="Rusch D."/>
            <person name="Podicherti R."/>
            <person name="Tsui H.-C.T."/>
            <person name="Winkler M.E."/>
        </authorList>
    </citation>
    <scope>NUCLEOTIDE SEQUENCE</scope>
</reference>
<dbReference type="EMBL" id="UINC01103927">
    <property type="protein sequence ID" value="SVC66699.1"/>
    <property type="molecule type" value="Genomic_DNA"/>
</dbReference>
<gene>
    <name evidence="1" type="ORF">METZ01_LOCUS319553</name>
</gene>
<evidence type="ECO:0000313" key="1">
    <source>
        <dbReference type="EMBL" id="SVC66699.1"/>
    </source>
</evidence>
<sequence length="46" mass="4918">MKVKAAVLRECGKPLPYVNSLPLSIEEVELDPPQSGEVLVQIKAAG</sequence>
<protein>
    <submittedName>
        <fullName evidence="1">Uncharacterized protein</fullName>
    </submittedName>
</protein>
<feature type="non-terminal residue" evidence="1">
    <location>
        <position position="46"/>
    </location>
</feature>
<organism evidence="1">
    <name type="scientific">marine metagenome</name>
    <dbReference type="NCBI Taxonomy" id="408172"/>
    <lineage>
        <taxon>unclassified sequences</taxon>
        <taxon>metagenomes</taxon>
        <taxon>ecological metagenomes</taxon>
    </lineage>
</organism>
<dbReference type="AlphaFoldDB" id="A0A382NZZ3"/>